<reference evidence="1" key="1">
    <citation type="submission" date="2022-10" db="EMBL/GenBank/DDBJ databases">
        <title>Culturing micro-colonial fungi from biological soil crusts in the Mojave desert and describing Neophaeococcomyces mojavensis, and introducing the new genera and species Taxawa tesnikishii.</title>
        <authorList>
            <person name="Kurbessoian T."/>
            <person name="Stajich J.E."/>
        </authorList>
    </citation>
    <scope>NUCLEOTIDE SEQUENCE</scope>
    <source>
        <strain evidence="1">TK_41</strain>
    </source>
</reference>
<organism evidence="1 2">
    <name type="scientific">Cladophialophora chaetospira</name>
    <dbReference type="NCBI Taxonomy" id="386627"/>
    <lineage>
        <taxon>Eukaryota</taxon>
        <taxon>Fungi</taxon>
        <taxon>Dikarya</taxon>
        <taxon>Ascomycota</taxon>
        <taxon>Pezizomycotina</taxon>
        <taxon>Eurotiomycetes</taxon>
        <taxon>Chaetothyriomycetidae</taxon>
        <taxon>Chaetothyriales</taxon>
        <taxon>Herpotrichiellaceae</taxon>
        <taxon>Cladophialophora</taxon>
    </lineage>
</organism>
<dbReference type="EMBL" id="JAPDRK010000021">
    <property type="protein sequence ID" value="KAJ9603621.1"/>
    <property type="molecule type" value="Genomic_DNA"/>
</dbReference>
<sequence length="141" mass="15596">MAGSSPSLSLLGRLPPRGKARLLEYMHFAHVLCIEPLMKAMMHTLLIIMHRSPGSFTGPGANKLSLDHHMWANNPAGRVLRRPDDPEWIGEQAGTISCDKDYRKKLFTMNVKELHKLSNNNKLVSRDPISEGDAAVDQAGA</sequence>
<accession>A0AA39CCW1</accession>
<dbReference type="AlphaFoldDB" id="A0AA39CCW1"/>
<protein>
    <submittedName>
        <fullName evidence="1">Uncharacterized protein</fullName>
    </submittedName>
</protein>
<evidence type="ECO:0000313" key="1">
    <source>
        <dbReference type="EMBL" id="KAJ9603621.1"/>
    </source>
</evidence>
<evidence type="ECO:0000313" key="2">
    <source>
        <dbReference type="Proteomes" id="UP001172673"/>
    </source>
</evidence>
<dbReference type="Proteomes" id="UP001172673">
    <property type="component" value="Unassembled WGS sequence"/>
</dbReference>
<proteinExistence type="predicted"/>
<name>A0AA39CCW1_9EURO</name>
<comment type="caution">
    <text evidence="1">The sequence shown here is derived from an EMBL/GenBank/DDBJ whole genome shotgun (WGS) entry which is preliminary data.</text>
</comment>
<keyword evidence="2" id="KW-1185">Reference proteome</keyword>
<gene>
    <name evidence="1" type="ORF">H2200_011807</name>
</gene>